<feature type="compositionally biased region" description="Basic and acidic residues" evidence="1">
    <location>
        <begin position="222"/>
        <end position="236"/>
    </location>
</feature>
<dbReference type="PANTHER" id="PTHR13097">
    <property type="entry name" value="TRANSCRIPTION INITIATION FACTOR IIE, ALPHA SUBUNIT"/>
    <property type="match status" value="1"/>
</dbReference>
<gene>
    <name evidence="3" type="ORF">BT96DRAFT_989220</name>
</gene>
<dbReference type="GO" id="GO:0005673">
    <property type="term" value="C:transcription factor TFIIE complex"/>
    <property type="evidence" value="ECO:0007669"/>
    <property type="project" value="TreeGrafter"/>
</dbReference>
<feature type="compositionally biased region" description="Basic and acidic residues" evidence="1">
    <location>
        <begin position="350"/>
        <end position="359"/>
    </location>
</feature>
<evidence type="ECO:0000313" key="3">
    <source>
        <dbReference type="EMBL" id="KAE9404659.1"/>
    </source>
</evidence>
<dbReference type="Gene3D" id="3.30.40.10">
    <property type="entry name" value="Zinc/RING finger domain, C3HC4 (zinc finger)"/>
    <property type="match status" value="1"/>
</dbReference>
<dbReference type="SUPFAM" id="SSF57783">
    <property type="entry name" value="Zinc beta-ribbon"/>
    <property type="match status" value="1"/>
</dbReference>
<dbReference type="InterPro" id="IPR013083">
    <property type="entry name" value="Znf_RING/FYVE/PHD"/>
</dbReference>
<sequence length="456" mass="50679">MATQEEHDILRLLVQHVSRGFYEPKYTIIMDQLARHPVLKDDDLAARMGWQPKELNKVIAVLANDCLVKIYRQNELKEGAQRAWRIAKMRHKIDSTLRNELDNKGYICPQCKASYSPLDVDKLMDFARGCFVCEICQNEVVDNENPETVQGGKDRMSRFNHQMRFIRAGLQKSEAMVLPPFDVAAWIKTNLTGGDDKNSDSPGAGLKIAGSDPNRPDDEDEATKKMERDAQAELKRQQNALPSWHLKSTISGDLTALGIKENARVEAAAANGAAPTSNDDILRGLGCERDVKPVTNAEADYYEQYYASLAASAAASAQATPSGSVPGSSDFDDDEEDRKPSIEYLNSLNDYRKRSRSQEDEGLAGRNKIAKSDSFTNGEPQSVPMNVDIEVHGNPAPKDDPIVYGGSFYTPVVAILKPFTVNGNPIPLSKVTEEDHELMTPEEYTAYFEVMQSLEE</sequence>
<dbReference type="Proteomes" id="UP000799118">
    <property type="component" value="Unassembled WGS sequence"/>
</dbReference>
<dbReference type="InterPro" id="IPR024550">
    <property type="entry name" value="TFIIEa/SarR/Rpc3_HTH_dom"/>
</dbReference>
<name>A0A6A4I1N9_9AGAR</name>
<dbReference type="SMART" id="SM00531">
    <property type="entry name" value="TFIIE"/>
    <property type="match status" value="1"/>
</dbReference>
<dbReference type="EMBL" id="ML769415">
    <property type="protein sequence ID" value="KAE9404659.1"/>
    <property type="molecule type" value="Genomic_DNA"/>
</dbReference>
<feature type="region of interest" description="Disordered" evidence="1">
    <location>
        <begin position="343"/>
        <end position="387"/>
    </location>
</feature>
<evidence type="ECO:0000313" key="4">
    <source>
        <dbReference type="Proteomes" id="UP000799118"/>
    </source>
</evidence>
<protein>
    <recommendedName>
        <fullName evidence="2">Transcription initiation factor IIE subunit alpha N-terminal domain-containing protein</fullName>
    </recommendedName>
</protein>
<keyword evidence="4" id="KW-1185">Reference proteome</keyword>
<dbReference type="InterPro" id="IPR039997">
    <property type="entry name" value="TFE"/>
</dbReference>
<dbReference type="OrthoDB" id="361102at2759"/>
<feature type="compositionally biased region" description="Polar residues" evidence="1">
    <location>
        <begin position="373"/>
        <end position="384"/>
    </location>
</feature>
<proteinExistence type="predicted"/>
<dbReference type="InterPro" id="IPR002853">
    <property type="entry name" value="TFIIE_asu"/>
</dbReference>
<dbReference type="AlphaFoldDB" id="A0A6A4I1N9"/>
<dbReference type="GO" id="GO:0006367">
    <property type="term" value="P:transcription initiation at RNA polymerase II promoter"/>
    <property type="evidence" value="ECO:0007669"/>
    <property type="project" value="InterPro"/>
</dbReference>
<evidence type="ECO:0000256" key="1">
    <source>
        <dbReference type="SAM" id="MobiDB-lite"/>
    </source>
</evidence>
<feature type="region of interest" description="Disordered" evidence="1">
    <location>
        <begin position="319"/>
        <end position="338"/>
    </location>
</feature>
<dbReference type="PANTHER" id="PTHR13097:SF7">
    <property type="entry name" value="GENERAL TRANSCRIPTION FACTOR IIE SUBUNIT 1"/>
    <property type="match status" value="1"/>
</dbReference>
<accession>A0A6A4I1N9</accession>
<dbReference type="Pfam" id="PF02002">
    <property type="entry name" value="TFIIE_alpha"/>
    <property type="match status" value="1"/>
</dbReference>
<evidence type="ECO:0000259" key="2">
    <source>
        <dbReference type="SMART" id="SM00531"/>
    </source>
</evidence>
<feature type="region of interest" description="Disordered" evidence="1">
    <location>
        <begin position="192"/>
        <end position="241"/>
    </location>
</feature>
<feature type="domain" description="Transcription initiation factor IIE subunit alpha N-terminal" evidence="2">
    <location>
        <begin position="24"/>
        <end position="154"/>
    </location>
</feature>
<reference evidence="3" key="1">
    <citation type="journal article" date="2019" name="Environ. Microbiol.">
        <title>Fungal ecological strategies reflected in gene transcription - a case study of two litter decomposers.</title>
        <authorList>
            <person name="Barbi F."/>
            <person name="Kohler A."/>
            <person name="Barry K."/>
            <person name="Baskaran P."/>
            <person name="Daum C."/>
            <person name="Fauchery L."/>
            <person name="Ihrmark K."/>
            <person name="Kuo A."/>
            <person name="LaButti K."/>
            <person name="Lipzen A."/>
            <person name="Morin E."/>
            <person name="Grigoriev I.V."/>
            <person name="Henrissat B."/>
            <person name="Lindahl B."/>
            <person name="Martin F."/>
        </authorList>
    </citation>
    <scope>NUCLEOTIDE SEQUENCE</scope>
    <source>
        <strain evidence="3">JB14</strain>
    </source>
</reference>
<organism evidence="3 4">
    <name type="scientific">Gymnopus androsaceus JB14</name>
    <dbReference type="NCBI Taxonomy" id="1447944"/>
    <lineage>
        <taxon>Eukaryota</taxon>
        <taxon>Fungi</taxon>
        <taxon>Dikarya</taxon>
        <taxon>Basidiomycota</taxon>
        <taxon>Agaricomycotina</taxon>
        <taxon>Agaricomycetes</taxon>
        <taxon>Agaricomycetidae</taxon>
        <taxon>Agaricales</taxon>
        <taxon>Marasmiineae</taxon>
        <taxon>Omphalotaceae</taxon>
        <taxon>Gymnopus</taxon>
    </lineage>
</organism>